<keyword evidence="6 8" id="KW-0100">Branched-chain amino acid biosynthesis</keyword>
<dbReference type="CDD" id="cd04878">
    <property type="entry name" value="ACT_AHAS"/>
    <property type="match status" value="1"/>
</dbReference>
<keyword evidence="11" id="KW-1185">Reference proteome</keyword>
<comment type="similarity">
    <text evidence="3 8">Belongs to the acetolactate synthase small subunit family.</text>
</comment>
<comment type="pathway">
    <text evidence="2 8">Amino-acid biosynthesis; L-valine biosynthesis; L-valine from pyruvate: step 1/4.</text>
</comment>
<dbReference type="SUPFAM" id="SSF55021">
    <property type="entry name" value="ACT-like"/>
    <property type="match status" value="2"/>
</dbReference>
<evidence type="ECO:0000256" key="8">
    <source>
        <dbReference type="RuleBase" id="RU368092"/>
    </source>
</evidence>
<evidence type="ECO:0000313" key="11">
    <source>
        <dbReference type="Proteomes" id="UP000199093"/>
    </source>
</evidence>
<name>A0A1G8JFB9_9RHOB</name>
<dbReference type="Proteomes" id="UP000199093">
    <property type="component" value="Unassembled WGS sequence"/>
</dbReference>
<evidence type="ECO:0000256" key="6">
    <source>
        <dbReference type="ARBA" id="ARBA00023304"/>
    </source>
</evidence>
<dbReference type="InterPro" id="IPR019455">
    <property type="entry name" value="Acetolactate_synth_ssu_C"/>
</dbReference>
<evidence type="ECO:0000256" key="3">
    <source>
        <dbReference type="ARBA" id="ARBA00006341"/>
    </source>
</evidence>
<gene>
    <name evidence="10" type="ORF">SAMN04487993_100324</name>
</gene>
<dbReference type="InterPro" id="IPR027271">
    <property type="entry name" value="Acetolactate_synth/TF_NikR_C"/>
</dbReference>
<accession>A0A1G8JFB9</accession>
<dbReference type="NCBIfam" id="NF008864">
    <property type="entry name" value="PRK11895.1"/>
    <property type="match status" value="1"/>
</dbReference>
<dbReference type="Pfam" id="PF22629">
    <property type="entry name" value="ACT_AHAS_ss"/>
    <property type="match status" value="1"/>
</dbReference>
<comment type="pathway">
    <text evidence="1 8">Amino-acid biosynthesis; L-isoleucine biosynthesis; L-isoleucine from 2-oxobutanoate: step 1/4.</text>
</comment>
<evidence type="ECO:0000256" key="2">
    <source>
        <dbReference type="ARBA" id="ARBA00005025"/>
    </source>
</evidence>
<organism evidence="10 11">
    <name type="scientific">Salipiger marinus</name>
    <dbReference type="NCBI Taxonomy" id="555512"/>
    <lineage>
        <taxon>Bacteria</taxon>
        <taxon>Pseudomonadati</taxon>
        <taxon>Pseudomonadota</taxon>
        <taxon>Alphaproteobacteria</taxon>
        <taxon>Rhodobacterales</taxon>
        <taxon>Roseobacteraceae</taxon>
        <taxon>Salipiger</taxon>
    </lineage>
</organism>
<dbReference type="GO" id="GO:0009099">
    <property type="term" value="P:L-valine biosynthetic process"/>
    <property type="evidence" value="ECO:0007669"/>
    <property type="project" value="UniProtKB-UniRule"/>
</dbReference>
<proteinExistence type="inferred from homology"/>
<dbReference type="InterPro" id="IPR002912">
    <property type="entry name" value="ACT_dom"/>
</dbReference>
<comment type="function">
    <text evidence="8">Catalyzes the conversion of 2 pyruvate molecules into acetolactate in the first common step of the biosynthetic pathway of the branched-amino acids such as leucine, isoleucine, and valine.</text>
</comment>
<dbReference type="GO" id="GO:0005829">
    <property type="term" value="C:cytosol"/>
    <property type="evidence" value="ECO:0007669"/>
    <property type="project" value="TreeGrafter"/>
</dbReference>
<dbReference type="GO" id="GO:1990610">
    <property type="term" value="F:acetolactate synthase regulator activity"/>
    <property type="evidence" value="ECO:0007669"/>
    <property type="project" value="UniProtKB-UniRule"/>
</dbReference>
<dbReference type="InterPro" id="IPR054480">
    <property type="entry name" value="AHAS_small-like_ACT"/>
</dbReference>
<dbReference type="PANTHER" id="PTHR30239:SF0">
    <property type="entry name" value="ACETOLACTATE SYNTHASE SMALL SUBUNIT 1, CHLOROPLASTIC"/>
    <property type="match status" value="1"/>
</dbReference>
<dbReference type="GO" id="GO:0003984">
    <property type="term" value="F:acetolactate synthase activity"/>
    <property type="evidence" value="ECO:0007669"/>
    <property type="project" value="UniProtKB-UniRule"/>
</dbReference>
<dbReference type="UniPathway" id="UPA00049">
    <property type="reaction ID" value="UER00059"/>
</dbReference>
<dbReference type="EMBL" id="FNEJ01000003">
    <property type="protein sequence ID" value="SDI29717.1"/>
    <property type="molecule type" value="Genomic_DNA"/>
</dbReference>
<dbReference type="Gene3D" id="3.30.70.260">
    <property type="match status" value="1"/>
</dbReference>
<dbReference type="OrthoDB" id="9787365at2"/>
<protein>
    <recommendedName>
        <fullName evidence="8">Acetolactate synthase small subunit</fullName>
        <shortName evidence="8">AHAS</shortName>
        <shortName evidence="8">ALS</shortName>
        <ecNumber evidence="8">2.2.1.6</ecNumber>
    </recommendedName>
    <alternativeName>
        <fullName evidence="8">Acetohydroxy-acid synthase small subunit</fullName>
    </alternativeName>
</protein>
<evidence type="ECO:0000259" key="9">
    <source>
        <dbReference type="PROSITE" id="PS51671"/>
    </source>
</evidence>
<evidence type="ECO:0000256" key="7">
    <source>
        <dbReference type="ARBA" id="ARBA00048670"/>
    </source>
</evidence>
<keyword evidence="5 8" id="KW-0028">Amino-acid biosynthesis</keyword>
<comment type="subunit">
    <text evidence="4 8">Dimer of large and small chains.</text>
</comment>
<dbReference type="FunFam" id="3.30.70.260:FF:000001">
    <property type="entry name" value="Acetolactate synthase, small subunit"/>
    <property type="match status" value="1"/>
</dbReference>
<dbReference type="PANTHER" id="PTHR30239">
    <property type="entry name" value="ACETOLACTATE SYNTHASE SMALL SUBUNIT"/>
    <property type="match status" value="1"/>
</dbReference>
<dbReference type="STRING" id="555512.SAMN04487993_100324"/>
<dbReference type="UniPathway" id="UPA00047">
    <property type="reaction ID" value="UER00055"/>
</dbReference>
<comment type="catalytic activity">
    <reaction evidence="7 8">
        <text>2 pyruvate + H(+) = (2S)-2-acetolactate + CO2</text>
        <dbReference type="Rhea" id="RHEA:25249"/>
        <dbReference type="ChEBI" id="CHEBI:15361"/>
        <dbReference type="ChEBI" id="CHEBI:15378"/>
        <dbReference type="ChEBI" id="CHEBI:16526"/>
        <dbReference type="ChEBI" id="CHEBI:58476"/>
        <dbReference type="EC" id="2.2.1.6"/>
    </reaction>
</comment>
<dbReference type="Pfam" id="PF10369">
    <property type="entry name" value="ALS_ss_C"/>
    <property type="match status" value="1"/>
</dbReference>
<dbReference type="GO" id="GO:0009097">
    <property type="term" value="P:isoleucine biosynthetic process"/>
    <property type="evidence" value="ECO:0007669"/>
    <property type="project" value="UniProtKB-UniRule"/>
</dbReference>
<dbReference type="PROSITE" id="PS51671">
    <property type="entry name" value="ACT"/>
    <property type="match status" value="1"/>
</dbReference>
<dbReference type="Gene3D" id="3.30.70.1150">
    <property type="entry name" value="ACT-like. Chain A, domain 2"/>
    <property type="match status" value="1"/>
</dbReference>
<evidence type="ECO:0000313" key="10">
    <source>
        <dbReference type="EMBL" id="SDI29717.1"/>
    </source>
</evidence>
<dbReference type="InterPro" id="IPR045865">
    <property type="entry name" value="ACT-like_dom_sf"/>
</dbReference>
<keyword evidence="8" id="KW-0808">Transferase</keyword>
<dbReference type="NCBIfam" id="TIGR00119">
    <property type="entry name" value="acolac_sm"/>
    <property type="match status" value="1"/>
</dbReference>
<sequence>MSPLQIKKGSNKHSAYNLRPTFSDVQETHTITVLVENEPGVLARVIGLFSGRGYNIDSLTVAEVDHEGHLSRITIVTTGTPQVIEQIKAQLTRIVSVHEVHDLTAEGSSVERELALLKVAGTGDKRVEALRLADIFRAHVVDSTLESFVFQLTGTPDKIDAFADLMRPLGLVQVARTGVAALSRGKG</sequence>
<evidence type="ECO:0000256" key="1">
    <source>
        <dbReference type="ARBA" id="ARBA00004974"/>
    </source>
</evidence>
<reference evidence="11" key="1">
    <citation type="submission" date="2016-10" db="EMBL/GenBank/DDBJ databases">
        <authorList>
            <person name="Varghese N."/>
            <person name="Submissions S."/>
        </authorList>
    </citation>
    <scope>NUCLEOTIDE SEQUENCE [LARGE SCALE GENOMIC DNA]</scope>
    <source>
        <strain evidence="11">DSM 26424</strain>
    </source>
</reference>
<evidence type="ECO:0000256" key="4">
    <source>
        <dbReference type="ARBA" id="ARBA00011744"/>
    </source>
</evidence>
<dbReference type="InterPro" id="IPR039557">
    <property type="entry name" value="AHAS_ACT"/>
</dbReference>
<dbReference type="InterPro" id="IPR004789">
    <property type="entry name" value="Acetalactate_synth_ssu"/>
</dbReference>
<feature type="domain" description="ACT" evidence="9">
    <location>
        <begin position="30"/>
        <end position="105"/>
    </location>
</feature>
<dbReference type="AlphaFoldDB" id="A0A1G8JFB9"/>
<dbReference type="RefSeq" id="WP_089844162.1">
    <property type="nucleotide sequence ID" value="NZ_FNEJ01000003.1"/>
</dbReference>
<evidence type="ECO:0000256" key="5">
    <source>
        <dbReference type="ARBA" id="ARBA00022605"/>
    </source>
</evidence>
<dbReference type="EC" id="2.2.1.6" evidence="8"/>